<dbReference type="KEGG" id="ehx:EMIHUDRAFT_214053"/>
<proteinExistence type="predicted"/>
<evidence type="ECO:0000313" key="4">
    <source>
        <dbReference type="Proteomes" id="UP000013827"/>
    </source>
</evidence>
<keyword evidence="2" id="KW-0732">Signal</keyword>
<protein>
    <submittedName>
        <fullName evidence="3">Uncharacterized protein</fullName>
    </submittedName>
</protein>
<evidence type="ECO:0000313" key="3">
    <source>
        <dbReference type="EnsemblProtists" id="EOD12212"/>
    </source>
</evidence>
<dbReference type="HOGENOM" id="CLU_1328519_0_0_1"/>
<accession>A0A0D3ILS7</accession>
<dbReference type="EnsemblProtists" id="EOD12212">
    <property type="protein sequence ID" value="EOD12212"/>
    <property type="gene ID" value="EMIHUDRAFT_214053"/>
</dbReference>
<reference evidence="4" key="1">
    <citation type="journal article" date="2013" name="Nature">
        <title>Pan genome of the phytoplankton Emiliania underpins its global distribution.</title>
        <authorList>
            <person name="Read B.A."/>
            <person name="Kegel J."/>
            <person name="Klute M.J."/>
            <person name="Kuo A."/>
            <person name="Lefebvre S.C."/>
            <person name="Maumus F."/>
            <person name="Mayer C."/>
            <person name="Miller J."/>
            <person name="Monier A."/>
            <person name="Salamov A."/>
            <person name="Young J."/>
            <person name="Aguilar M."/>
            <person name="Claverie J.M."/>
            <person name="Frickenhaus S."/>
            <person name="Gonzalez K."/>
            <person name="Herman E.K."/>
            <person name="Lin Y.C."/>
            <person name="Napier J."/>
            <person name="Ogata H."/>
            <person name="Sarno A.F."/>
            <person name="Shmutz J."/>
            <person name="Schroeder D."/>
            <person name="de Vargas C."/>
            <person name="Verret F."/>
            <person name="von Dassow P."/>
            <person name="Valentin K."/>
            <person name="Van de Peer Y."/>
            <person name="Wheeler G."/>
            <person name="Dacks J.B."/>
            <person name="Delwiche C.F."/>
            <person name="Dyhrman S.T."/>
            <person name="Glockner G."/>
            <person name="John U."/>
            <person name="Richards T."/>
            <person name="Worden A.Z."/>
            <person name="Zhang X."/>
            <person name="Grigoriev I.V."/>
            <person name="Allen A.E."/>
            <person name="Bidle K."/>
            <person name="Borodovsky M."/>
            <person name="Bowler C."/>
            <person name="Brownlee C."/>
            <person name="Cock J.M."/>
            <person name="Elias M."/>
            <person name="Gladyshev V.N."/>
            <person name="Groth M."/>
            <person name="Guda C."/>
            <person name="Hadaegh A."/>
            <person name="Iglesias-Rodriguez M.D."/>
            <person name="Jenkins J."/>
            <person name="Jones B.M."/>
            <person name="Lawson T."/>
            <person name="Leese F."/>
            <person name="Lindquist E."/>
            <person name="Lobanov A."/>
            <person name="Lomsadze A."/>
            <person name="Malik S.B."/>
            <person name="Marsh M.E."/>
            <person name="Mackinder L."/>
            <person name="Mock T."/>
            <person name="Mueller-Roeber B."/>
            <person name="Pagarete A."/>
            <person name="Parker M."/>
            <person name="Probert I."/>
            <person name="Quesneville H."/>
            <person name="Raines C."/>
            <person name="Rensing S.A."/>
            <person name="Riano-Pachon D.M."/>
            <person name="Richier S."/>
            <person name="Rokitta S."/>
            <person name="Shiraiwa Y."/>
            <person name="Soanes D.M."/>
            <person name="van der Giezen M."/>
            <person name="Wahlund T.M."/>
            <person name="Williams B."/>
            <person name="Wilson W."/>
            <person name="Wolfe G."/>
            <person name="Wurch L.L."/>
        </authorList>
    </citation>
    <scope>NUCLEOTIDE SEQUENCE</scope>
</reference>
<dbReference type="AlphaFoldDB" id="A0A0D3ILS7"/>
<feature type="chain" id="PRO_5044291134" evidence="2">
    <location>
        <begin position="21"/>
        <end position="207"/>
    </location>
</feature>
<feature type="compositionally biased region" description="Pro residues" evidence="1">
    <location>
        <begin position="116"/>
        <end position="128"/>
    </location>
</feature>
<reference evidence="3" key="2">
    <citation type="submission" date="2024-10" db="UniProtKB">
        <authorList>
            <consortium name="EnsemblProtists"/>
        </authorList>
    </citation>
    <scope>IDENTIFICATION</scope>
</reference>
<name>A0A0D3ILS7_EMIH1</name>
<feature type="signal peptide" evidence="2">
    <location>
        <begin position="1"/>
        <end position="20"/>
    </location>
</feature>
<dbReference type="PaxDb" id="2903-EOD12212"/>
<feature type="region of interest" description="Disordered" evidence="1">
    <location>
        <begin position="92"/>
        <end position="207"/>
    </location>
</feature>
<feature type="compositionally biased region" description="Pro residues" evidence="1">
    <location>
        <begin position="160"/>
        <end position="179"/>
    </location>
</feature>
<dbReference type="Proteomes" id="UP000013827">
    <property type="component" value="Unassembled WGS sequence"/>
</dbReference>
<sequence length="207" mass="22387">MGILALLALLALLLLYLKEASERLFGWEVTAVSLRDLEQGLRGARAWADSALHSLRNEAYTVGYRLRVELSSLRDDLDKLLGKLRQSAIDHGLLEEEPPPPVWPPPSPKAAASPPAAAPLKPPPPPTMPLASSDEGDYVMPEPAKKLKPLVTLARQASDPPQPTVHMPPSPSPESPPPSYAWRHSGTPSWPDNAPTKAILQPVPLVD</sequence>
<dbReference type="RefSeq" id="XP_005764641.1">
    <property type="nucleotide sequence ID" value="XM_005764584.1"/>
</dbReference>
<organism evidence="3 4">
    <name type="scientific">Emiliania huxleyi (strain CCMP1516)</name>
    <dbReference type="NCBI Taxonomy" id="280463"/>
    <lineage>
        <taxon>Eukaryota</taxon>
        <taxon>Haptista</taxon>
        <taxon>Haptophyta</taxon>
        <taxon>Prymnesiophyceae</taxon>
        <taxon>Isochrysidales</taxon>
        <taxon>Noelaerhabdaceae</taxon>
        <taxon>Emiliania</taxon>
    </lineage>
</organism>
<evidence type="ECO:0000256" key="1">
    <source>
        <dbReference type="SAM" id="MobiDB-lite"/>
    </source>
</evidence>
<feature type="compositionally biased region" description="Pro residues" evidence="1">
    <location>
        <begin position="99"/>
        <end position="108"/>
    </location>
</feature>
<evidence type="ECO:0000256" key="2">
    <source>
        <dbReference type="SAM" id="SignalP"/>
    </source>
</evidence>
<keyword evidence="4" id="KW-1185">Reference proteome</keyword>
<dbReference type="GeneID" id="17258306"/>